<dbReference type="GO" id="GO:0007165">
    <property type="term" value="P:signal transduction"/>
    <property type="evidence" value="ECO:0007669"/>
    <property type="project" value="TreeGrafter"/>
</dbReference>
<dbReference type="PROSITE" id="PS00629">
    <property type="entry name" value="IMP_1"/>
    <property type="match status" value="1"/>
</dbReference>
<feature type="binding site" evidence="7">
    <location>
        <position position="83"/>
    </location>
    <ligand>
        <name>Mg(2+)</name>
        <dbReference type="ChEBI" id="CHEBI:18420"/>
        <label>1</label>
        <note>catalytic</note>
    </ligand>
</feature>
<sequence length="257" mass="28734">MLYVAVRAARRAGDLIARAFDERDDIKVHQKTDRDYVTDVDQRAEALILREITQHYPDHGIVAEESAKRVNPDASIQWYIDPLDGTTNFIHGYPHFAVSISAWKDGKPLLAVVHDPIRDETFEAKNGGGAFVNRRRLRVNSEKRLSHALFASGMPSYQREHIDLFQRRMDLCMRSMDGYRRGGSAALDLAYVAAGRLDVYWEAGLRPWDIAAGYLLVQEAGGMATDINGATIDLEKGDILASNSHLHGDVCKLLKSA</sequence>
<evidence type="ECO:0000256" key="7">
    <source>
        <dbReference type="PIRSR" id="PIRSR600760-2"/>
    </source>
</evidence>
<keyword evidence="4 7" id="KW-0479">Metal-binding</keyword>
<evidence type="ECO:0000256" key="3">
    <source>
        <dbReference type="ARBA" id="ARBA00009759"/>
    </source>
</evidence>
<evidence type="ECO:0000256" key="1">
    <source>
        <dbReference type="ARBA" id="ARBA00001033"/>
    </source>
</evidence>
<evidence type="ECO:0000256" key="8">
    <source>
        <dbReference type="RuleBase" id="RU364068"/>
    </source>
</evidence>
<evidence type="ECO:0000313" key="9">
    <source>
        <dbReference type="EMBL" id="ATX79443.1"/>
    </source>
</evidence>
<gene>
    <name evidence="9" type="ORF">Ga0123461_1024</name>
</gene>
<name>A0A2K8KX56_MARES</name>
<dbReference type="InterPro" id="IPR033942">
    <property type="entry name" value="IMPase"/>
</dbReference>
<dbReference type="PANTHER" id="PTHR20854">
    <property type="entry name" value="INOSITOL MONOPHOSPHATASE"/>
    <property type="match status" value="1"/>
</dbReference>
<dbReference type="RefSeq" id="WP_100277336.1">
    <property type="nucleotide sequence ID" value="NZ_CP018799.1"/>
</dbReference>
<feature type="binding site" evidence="7">
    <location>
        <position position="64"/>
    </location>
    <ligand>
        <name>Mg(2+)</name>
        <dbReference type="ChEBI" id="CHEBI:18420"/>
        <label>1</label>
        <note>catalytic</note>
    </ligand>
</feature>
<feature type="binding site" evidence="7">
    <location>
        <position position="84"/>
    </location>
    <ligand>
        <name>Mg(2+)</name>
        <dbReference type="ChEBI" id="CHEBI:18420"/>
        <label>1</label>
        <note>catalytic</note>
    </ligand>
</feature>
<dbReference type="PRINTS" id="PR01959">
    <property type="entry name" value="SBIMPHPHTASE"/>
</dbReference>
<reference evidence="9 10" key="1">
    <citation type="submission" date="2016-12" db="EMBL/GenBank/DDBJ databases">
        <title>Isolation and genomic insights into novel planktonic Zetaproteobacteria from stratified waters of the Chesapeake Bay.</title>
        <authorList>
            <person name="McAllister S.M."/>
            <person name="Kato S."/>
            <person name="Chan C.S."/>
            <person name="Chiu B.K."/>
            <person name="Field E.K."/>
        </authorList>
    </citation>
    <scope>NUCLEOTIDE SEQUENCE [LARGE SCALE GENOMIC DNA]</scope>
    <source>
        <strain evidence="9 10">CP-5</strain>
    </source>
</reference>
<keyword evidence="6 7" id="KW-0460">Magnesium</keyword>
<dbReference type="Gene3D" id="3.40.190.80">
    <property type="match status" value="1"/>
</dbReference>
<dbReference type="PRINTS" id="PR00377">
    <property type="entry name" value="IMPHPHTASES"/>
</dbReference>
<keyword evidence="5 8" id="KW-0378">Hydrolase</keyword>
<dbReference type="InterPro" id="IPR020583">
    <property type="entry name" value="Inositol_monoP_metal-BS"/>
</dbReference>
<dbReference type="GO" id="GO:0046872">
    <property type="term" value="F:metal ion binding"/>
    <property type="evidence" value="ECO:0007669"/>
    <property type="project" value="UniProtKB-KW"/>
</dbReference>
<dbReference type="EMBL" id="CP018799">
    <property type="protein sequence ID" value="ATX79443.1"/>
    <property type="molecule type" value="Genomic_DNA"/>
</dbReference>
<dbReference type="PANTHER" id="PTHR20854:SF4">
    <property type="entry name" value="INOSITOL-1-MONOPHOSPHATASE-RELATED"/>
    <property type="match status" value="1"/>
</dbReference>
<evidence type="ECO:0000313" key="10">
    <source>
        <dbReference type="Proteomes" id="UP000231701"/>
    </source>
</evidence>
<dbReference type="GO" id="GO:0006020">
    <property type="term" value="P:inositol metabolic process"/>
    <property type="evidence" value="ECO:0007669"/>
    <property type="project" value="TreeGrafter"/>
</dbReference>
<evidence type="ECO:0000256" key="2">
    <source>
        <dbReference type="ARBA" id="ARBA00001946"/>
    </source>
</evidence>
<dbReference type="InterPro" id="IPR020550">
    <property type="entry name" value="Inositol_monophosphatase_CS"/>
</dbReference>
<comment type="cofactor">
    <cofactor evidence="2 7 8">
        <name>Mg(2+)</name>
        <dbReference type="ChEBI" id="CHEBI:18420"/>
    </cofactor>
</comment>
<evidence type="ECO:0000256" key="5">
    <source>
        <dbReference type="ARBA" id="ARBA00022801"/>
    </source>
</evidence>
<comment type="similarity">
    <text evidence="3 8">Belongs to the inositol monophosphatase superfamily.</text>
</comment>
<dbReference type="GO" id="GO:0008934">
    <property type="term" value="F:inositol monophosphate 1-phosphatase activity"/>
    <property type="evidence" value="ECO:0007669"/>
    <property type="project" value="InterPro"/>
</dbReference>
<dbReference type="InterPro" id="IPR000760">
    <property type="entry name" value="Inositol_monophosphatase-like"/>
</dbReference>
<feature type="binding site" evidence="7">
    <location>
        <position position="81"/>
    </location>
    <ligand>
        <name>Mg(2+)</name>
        <dbReference type="ChEBI" id="CHEBI:18420"/>
        <label>1</label>
        <note>catalytic</note>
    </ligand>
</feature>
<comment type="catalytic activity">
    <reaction evidence="1 8">
        <text>a myo-inositol phosphate + H2O = myo-inositol + phosphate</text>
        <dbReference type="Rhea" id="RHEA:24056"/>
        <dbReference type="ChEBI" id="CHEBI:15377"/>
        <dbReference type="ChEBI" id="CHEBI:17268"/>
        <dbReference type="ChEBI" id="CHEBI:43474"/>
        <dbReference type="ChEBI" id="CHEBI:84139"/>
        <dbReference type="EC" id="3.1.3.25"/>
    </reaction>
</comment>
<dbReference type="GO" id="GO:0046854">
    <property type="term" value="P:phosphatidylinositol phosphate biosynthetic process"/>
    <property type="evidence" value="ECO:0007669"/>
    <property type="project" value="InterPro"/>
</dbReference>
<dbReference type="EC" id="3.1.3.25" evidence="8"/>
<dbReference type="Pfam" id="PF00459">
    <property type="entry name" value="Inositol_P"/>
    <property type="match status" value="1"/>
</dbReference>
<dbReference type="FunFam" id="3.30.540.10:FF:000003">
    <property type="entry name" value="Inositol-1-monophosphatase"/>
    <property type="match status" value="1"/>
</dbReference>
<dbReference type="OrthoDB" id="5289799at2"/>
<organism evidence="9 10">
    <name type="scientific">Mariprofundus aestuarium</name>
    <dbReference type="NCBI Taxonomy" id="1921086"/>
    <lineage>
        <taxon>Bacteria</taxon>
        <taxon>Pseudomonadati</taxon>
        <taxon>Pseudomonadota</taxon>
        <taxon>Candidatius Mariprofundia</taxon>
        <taxon>Mariprofundales</taxon>
        <taxon>Mariprofundaceae</taxon>
        <taxon>Mariprofundus</taxon>
    </lineage>
</organism>
<feature type="binding site" evidence="7">
    <location>
        <position position="209"/>
    </location>
    <ligand>
        <name>Mg(2+)</name>
        <dbReference type="ChEBI" id="CHEBI:18420"/>
        <label>1</label>
        <note>catalytic</note>
    </ligand>
</feature>
<evidence type="ECO:0000256" key="4">
    <source>
        <dbReference type="ARBA" id="ARBA00022723"/>
    </source>
</evidence>
<keyword evidence="10" id="KW-1185">Reference proteome</keyword>
<dbReference type="PROSITE" id="PS00630">
    <property type="entry name" value="IMP_2"/>
    <property type="match status" value="1"/>
</dbReference>
<dbReference type="Gene3D" id="3.30.540.10">
    <property type="entry name" value="Fructose-1,6-Bisphosphatase, subunit A, domain 1"/>
    <property type="match status" value="1"/>
</dbReference>
<proteinExistence type="inferred from homology"/>
<evidence type="ECO:0000256" key="6">
    <source>
        <dbReference type="ARBA" id="ARBA00022842"/>
    </source>
</evidence>
<dbReference type="SUPFAM" id="SSF56655">
    <property type="entry name" value="Carbohydrate phosphatase"/>
    <property type="match status" value="1"/>
</dbReference>
<dbReference type="AlphaFoldDB" id="A0A2K8KX56"/>
<dbReference type="Proteomes" id="UP000231701">
    <property type="component" value="Chromosome"/>
</dbReference>
<dbReference type="InterPro" id="IPR022337">
    <property type="entry name" value="Inositol_monophosphatase_SuhB"/>
</dbReference>
<protein>
    <recommendedName>
        <fullName evidence="8">Inositol-1-monophosphatase</fullName>
        <ecNumber evidence="8">3.1.3.25</ecNumber>
    </recommendedName>
</protein>
<accession>A0A2K8KX56</accession>
<dbReference type="KEGG" id="maes:Ga0123461_1024"/>
<dbReference type="CDD" id="cd01639">
    <property type="entry name" value="IMPase"/>
    <property type="match status" value="1"/>
</dbReference>